<feature type="transmembrane region" description="Helical" evidence="14">
    <location>
        <begin position="12"/>
        <end position="31"/>
    </location>
</feature>
<evidence type="ECO:0000313" key="15">
    <source>
        <dbReference type="EMBL" id="VDN54847.1"/>
    </source>
</evidence>
<evidence type="ECO:0000256" key="3">
    <source>
        <dbReference type="ARBA" id="ARBA00005189"/>
    </source>
</evidence>
<reference evidence="15 17" key="2">
    <citation type="submission" date="2018-11" db="EMBL/GenBank/DDBJ databases">
        <authorList>
            <consortium name="Pathogen Informatics"/>
        </authorList>
    </citation>
    <scope>NUCLEOTIDE SEQUENCE [LARGE SCALE GENOMIC DNA]</scope>
</reference>
<dbReference type="Pfam" id="PF03982">
    <property type="entry name" value="DAGAT"/>
    <property type="match status" value="1"/>
</dbReference>
<evidence type="ECO:0000256" key="12">
    <source>
        <dbReference type="ARBA" id="ARBA00023136"/>
    </source>
</evidence>
<comment type="similarity">
    <text evidence="4 14">Belongs to the diacylglycerol acyltransferase family.</text>
</comment>
<keyword evidence="5" id="KW-0444">Lipid biosynthesis</keyword>
<name>A0A0N4U1H5_DRAME</name>
<dbReference type="CDD" id="cd07987">
    <property type="entry name" value="LPLAT_MGAT-like"/>
    <property type="match status" value="1"/>
</dbReference>
<dbReference type="GO" id="GO:0005789">
    <property type="term" value="C:endoplasmic reticulum membrane"/>
    <property type="evidence" value="ECO:0007669"/>
    <property type="project" value="UniProtKB-SubCell"/>
</dbReference>
<dbReference type="EMBL" id="UYYG01001151">
    <property type="protein sequence ID" value="VDN54847.1"/>
    <property type="molecule type" value="Genomic_DNA"/>
</dbReference>
<keyword evidence="11" id="KW-0443">Lipid metabolism</keyword>
<evidence type="ECO:0000256" key="4">
    <source>
        <dbReference type="ARBA" id="ARBA00005420"/>
    </source>
</evidence>
<organism evidence="16 18">
    <name type="scientific">Dracunculus medinensis</name>
    <name type="common">Guinea worm</name>
    <dbReference type="NCBI Taxonomy" id="318479"/>
    <lineage>
        <taxon>Eukaryota</taxon>
        <taxon>Metazoa</taxon>
        <taxon>Ecdysozoa</taxon>
        <taxon>Nematoda</taxon>
        <taxon>Chromadorea</taxon>
        <taxon>Rhabditida</taxon>
        <taxon>Spirurina</taxon>
        <taxon>Dracunculoidea</taxon>
        <taxon>Dracunculidae</taxon>
        <taxon>Dracunculus</taxon>
    </lineage>
</organism>
<evidence type="ECO:0000256" key="6">
    <source>
        <dbReference type="ARBA" id="ARBA00022679"/>
    </source>
</evidence>
<dbReference type="Proteomes" id="UP000038040">
    <property type="component" value="Unplaced"/>
</dbReference>
<dbReference type="InterPro" id="IPR007130">
    <property type="entry name" value="DAGAT"/>
</dbReference>
<evidence type="ECO:0000256" key="1">
    <source>
        <dbReference type="ARBA" id="ARBA00004477"/>
    </source>
</evidence>
<dbReference type="EC" id="2.3.1.-" evidence="14"/>
<evidence type="ECO:0000256" key="10">
    <source>
        <dbReference type="ARBA" id="ARBA00022989"/>
    </source>
</evidence>
<dbReference type="GO" id="GO:0019432">
    <property type="term" value="P:triglyceride biosynthetic process"/>
    <property type="evidence" value="ECO:0007669"/>
    <property type="project" value="TreeGrafter"/>
</dbReference>
<dbReference type="GO" id="GO:0006071">
    <property type="term" value="P:glycerol metabolic process"/>
    <property type="evidence" value="ECO:0007669"/>
    <property type="project" value="UniProtKB-KW"/>
</dbReference>
<sequence length="333" mass="38273">MVLVEFALLNISVERGLKTFAVLYYLFFFLIAPPFSIFLAIYLLFTSWIVVLYAVWFVYDYRTPERCSRPLFLCRNSSLWTYFADYFPMKLIKTCEIPSENCYIFGCHPHGVMSMGTFTTFCTNGTGFNEKFPGITAYLATLEGQFWFPFRREYILTYGIISCKKKSIKYALEMGKGVGVAVVLGGALEALDAHRDCYDLILLKRKGFIKLALETGAHLVPVYNFGENDIFNQVSNERGSFLRSFQEKLSQYTGFSSPIFSGCGIFNYKFGILPFRKAIHTVVGRPIAVERKINPTSQEIDELHEIYCTELQTLFDSHKTKHGIDENIHLKFY</sequence>
<protein>
    <recommendedName>
        <fullName evidence="14">Acyltransferase</fullName>
        <ecNumber evidence="14">2.3.1.-</ecNumber>
    </recommendedName>
</protein>
<dbReference type="WBParaSite" id="DME_0000046001-mRNA-1">
    <property type="protein sequence ID" value="DME_0000046001-mRNA-1"/>
    <property type="gene ID" value="DME_0000046001"/>
</dbReference>
<proteinExistence type="inferred from homology"/>
<dbReference type="GO" id="GO:0004144">
    <property type="term" value="F:diacylglycerol O-acyltransferase activity"/>
    <property type="evidence" value="ECO:0007669"/>
    <property type="project" value="TreeGrafter"/>
</dbReference>
<evidence type="ECO:0000313" key="17">
    <source>
        <dbReference type="Proteomes" id="UP000274756"/>
    </source>
</evidence>
<reference evidence="18" key="1">
    <citation type="submission" date="2017-02" db="UniProtKB">
        <authorList>
            <consortium name="WormBaseParasite"/>
        </authorList>
    </citation>
    <scope>IDENTIFICATION</scope>
</reference>
<feature type="transmembrane region" description="Helical" evidence="14">
    <location>
        <begin position="37"/>
        <end position="59"/>
    </location>
</feature>
<evidence type="ECO:0000313" key="18">
    <source>
        <dbReference type="WBParaSite" id="DME_0000046001-mRNA-1"/>
    </source>
</evidence>
<evidence type="ECO:0000256" key="13">
    <source>
        <dbReference type="ARBA" id="ARBA00023315"/>
    </source>
</evidence>
<dbReference type="AlphaFoldDB" id="A0A0N4U1H5"/>
<dbReference type="PANTHER" id="PTHR12317:SF0">
    <property type="entry name" value="ACYLTRANSFERASE"/>
    <property type="match status" value="1"/>
</dbReference>
<keyword evidence="10 14" id="KW-1133">Transmembrane helix</keyword>
<gene>
    <name evidence="15" type="ORF">DME_LOCUS4820</name>
</gene>
<evidence type="ECO:0000313" key="16">
    <source>
        <dbReference type="Proteomes" id="UP000038040"/>
    </source>
</evidence>
<evidence type="ECO:0000256" key="14">
    <source>
        <dbReference type="RuleBase" id="RU367023"/>
    </source>
</evidence>
<evidence type="ECO:0000256" key="8">
    <source>
        <dbReference type="ARBA" id="ARBA00022798"/>
    </source>
</evidence>
<evidence type="ECO:0000256" key="5">
    <source>
        <dbReference type="ARBA" id="ARBA00022516"/>
    </source>
</evidence>
<comment type="pathway">
    <text evidence="3">Lipid metabolism.</text>
</comment>
<evidence type="ECO:0000256" key="11">
    <source>
        <dbReference type="ARBA" id="ARBA00023098"/>
    </source>
</evidence>
<dbReference type="PANTHER" id="PTHR12317">
    <property type="entry name" value="DIACYLGLYCEROL O-ACYLTRANSFERASE"/>
    <property type="match status" value="1"/>
</dbReference>
<dbReference type="STRING" id="318479.A0A0N4U1H5"/>
<dbReference type="Proteomes" id="UP000274756">
    <property type="component" value="Unassembled WGS sequence"/>
</dbReference>
<keyword evidence="7 14" id="KW-0812">Transmembrane</keyword>
<keyword evidence="17" id="KW-1185">Reference proteome</keyword>
<keyword evidence="9 14" id="KW-0256">Endoplasmic reticulum</keyword>
<keyword evidence="6 14" id="KW-0808">Transferase</keyword>
<keyword evidence="13" id="KW-0012">Acyltransferase</keyword>
<evidence type="ECO:0000256" key="7">
    <source>
        <dbReference type="ARBA" id="ARBA00022692"/>
    </source>
</evidence>
<comment type="pathway">
    <text evidence="2">Glycerolipid metabolism; triacylglycerol biosynthesis.</text>
</comment>
<evidence type="ECO:0000256" key="2">
    <source>
        <dbReference type="ARBA" id="ARBA00004771"/>
    </source>
</evidence>
<accession>A0A0N4U1H5</accession>
<keyword evidence="12 14" id="KW-0472">Membrane</keyword>
<evidence type="ECO:0000256" key="9">
    <source>
        <dbReference type="ARBA" id="ARBA00022824"/>
    </source>
</evidence>
<keyword evidence="8" id="KW-0319">Glycerol metabolism</keyword>
<comment type="subcellular location">
    <subcellularLocation>
        <location evidence="1 14">Endoplasmic reticulum membrane</location>
        <topology evidence="1 14">Multi-pass membrane protein</topology>
    </subcellularLocation>
</comment>
<dbReference type="OrthoDB" id="264532at2759"/>